<name>A0A540VKR8_9CHLR</name>
<dbReference type="SUPFAM" id="SSF51735">
    <property type="entry name" value="NAD(P)-binding Rossmann-fold domains"/>
    <property type="match status" value="1"/>
</dbReference>
<accession>A0A540VKR8</accession>
<dbReference type="Gene3D" id="3.30.360.10">
    <property type="entry name" value="Dihydrodipicolinate Reductase, domain 2"/>
    <property type="match status" value="1"/>
</dbReference>
<dbReference type="InterPro" id="IPR051317">
    <property type="entry name" value="Gfo/Idh/MocA_oxidoreduct"/>
</dbReference>
<dbReference type="GO" id="GO:0000166">
    <property type="term" value="F:nucleotide binding"/>
    <property type="evidence" value="ECO:0007669"/>
    <property type="project" value="InterPro"/>
</dbReference>
<dbReference type="OrthoDB" id="9815825at2"/>
<proteinExistence type="predicted"/>
<dbReference type="RefSeq" id="WP_141609085.1">
    <property type="nucleotide sequence ID" value="NZ_VIGC02000006.1"/>
</dbReference>
<dbReference type="AlphaFoldDB" id="A0A540VKR8"/>
<comment type="caution">
    <text evidence="3">The sequence shown here is derived from an EMBL/GenBank/DDBJ whole genome shotgun (WGS) entry which is preliminary data.</text>
</comment>
<dbReference type="PANTHER" id="PTHR43708:SF8">
    <property type="entry name" value="OXIDOREDUCTASE"/>
    <property type="match status" value="1"/>
</dbReference>
<gene>
    <name evidence="3" type="ORF">FKZ61_05480</name>
</gene>
<keyword evidence="4" id="KW-1185">Reference proteome</keyword>
<dbReference type="InterPro" id="IPR000683">
    <property type="entry name" value="Gfo/Idh/MocA-like_OxRdtase_N"/>
</dbReference>
<evidence type="ECO:0000259" key="1">
    <source>
        <dbReference type="Pfam" id="PF01408"/>
    </source>
</evidence>
<protein>
    <submittedName>
        <fullName evidence="3">Gfo/Idh/MocA family oxidoreductase</fullName>
    </submittedName>
</protein>
<organism evidence="3 4">
    <name type="scientific">Litorilinea aerophila</name>
    <dbReference type="NCBI Taxonomy" id="1204385"/>
    <lineage>
        <taxon>Bacteria</taxon>
        <taxon>Bacillati</taxon>
        <taxon>Chloroflexota</taxon>
        <taxon>Caldilineae</taxon>
        <taxon>Caldilineales</taxon>
        <taxon>Caldilineaceae</taxon>
        <taxon>Litorilinea</taxon>
    </lineage>
</organism>
<evidence type="ECO:0000313" key="3">
    <source>
        <dbReference type="EMBL" id="TQE96713.1"/>
    </source>
</evidence>
<dbReference type="PANTHER" id="PTHR43708">
    <property type="entry name" value="CONSERVED EXPRESSED OXIDOREDUCTASE (EUROFUNG)"/>
    <property type="match status" value="1"/>
</dbReference>
<dbReference type="Gene3D" id="3.40.50.720">
    <property type="entry name" value="NAD(P)-binding Rossmann-like Domain"/>
    <property type="match status" value="1"/>
</dbReference>
<feature type="domain" description="Gfo/Idh/MocA-like oxidoreductase N-terminal" evidence="1">
    <location>
        <begin position="18"/>
        <end position="124"/>
    </location>
</feature>
<dbReference type="EMBL" id="VIGC01000006">
    <property type="protein sequence ID" value="TQE96713.1"/>
    <property type="molecule type" value="Genomic_DNA"/>
</dbReference>
<evidence type="ECO:0000313" key="4">
    <source>
        <dbReference type="Proteomes" id="UP000317371"/>
    </source>
</evidence>
<dbReference type="InterPro" id="IPR055170">
    <property type="entry name" value="GFO_IDH_MocA-like_dom"/>
</dbReference>
<dbReference type="Proteomes" id="UP000317371">
    <property type="component" value="Unassembled WGS sequence"/>
</dbReference>
<reference evidence="3 4" key="1">
    <citation type="submission" date="2019-06" db="EMBL/GenBank/DDBJ databases">
        <title>Genome sequence of Litorilinea aerophila BAA-2444.</title>
        <authorList>
            <person name="Maclea K.S."/>
            <person name="Maurais E.G."/>
            <person name="Iannazzi L.C."/>
        </authorList>
    </citation>
    <scope>NUCLEOTIDE SEQUENCE [LARGE SCALE GENOMIC DNA]</scope>
    <source>
        <strain evidence="3 4">ATCC BAA-2444</strain>
    </source>
</reference>
<dbReference type="InParanoid" id="A0A540VKR8"/>
<evidence type="ECO:0000259" key="2">
    <source>
        <dbReference type="Pfam" id="PF22725"/>
    </source>
</evidence>
<dbReference type="Pfam" id="PF01408">
    <property type="entry name" value="GFO_IDH_MocA"/>
    <property type="match status" value="1"/>
</dbReference>
<dbReference type="SUPFAM" id="SSF55347">
    <property type="entry name" value="Glyceraldehyde-3-phosphate dehydrogenase-like, C-terminal domain"/>
    <property type="match status" value="1"/>
</dbReference>
<dbReference type="Pfam" id="PF22725">
    <property type="entry name" value="GFO_IDH_MocA_C3"/>
    <property type="match status" value="1"/>
</dbReference>
<dbReference type="InterPro" id="IPR036291">
    <property type="entry name" value="NAD(P)-bd_dom_sf"/>
</dbReference>
<sequence length="358" mass="39125">MCAVKAALLGVEHPHSLAHLRTLQQLPEVAQILLWDPNGEALASVRQNQGEKVTGTFTDLAELLADPELFFVIAALRNDLGPDLFIQVMEAGKHLMAEKPIGRNAAETQQVLEAARRTGVQLGVCYQNRANPVVQEARRLVGQGLLGPLMTVEVRMLTTQVQFRDPGHWLFQREKAGGGILSWLGCHYIDLMHYIAQDDIVSVAAEVETRSGEEIDVEDVAVLSLRFRSGALGSLHVGYTLALSGGGYHNSRGYDTYFGVNGRLGRLYWTAPGAPTELYAETTHPDWADAPQRHQQFTLGASPAYGGVYGEIFIRRFIQAAQGQGTPLTRGEDALRVARVIDAAYESSRTGRRIAIAG</sequence>
<feature type="domain" description="GFO/IDH/MocA-like oxidoreductase" evidence="2">
    <location>
        <begin position="134"/>
        <end position="243"/>
    </location>
</feature>